<reference evidence="1" key="1">
    <citation type="submission" date="2018-02" db="EMBL/GenBank/DDBJ databases">
        <title>Rhizophora mucronata_Transcriptome.</title>
        <authorList>
            <person name="Meera S.P."/>
            <person name="Sreeshan A."/>
            <person name="Augustine A."/>
        </authorList>
    </citation>
    <scope>NUCLEOTIDE SEQUENCE</scope>
    <source>
        <tissue evidence="1">Leaf</tissue>
    </source>
</reference>
<sequence>MQMITSLANKIKEIVNSCLIKKPRRVEHCLSSSFYLSFSNSFSATCIRPFSKPLKQHIHDIDHKKTPATPKLSLTHLSMQDQ</sequence>
<protein>
    <submittedName>
        <fullName evidence="1">Uncharacterized protein</fullName>
    </submittedName>
</protein>
<evidence type="ECO:0000313" key="1">
    <source>
        <dbReference type="EMBL" id="MBW89479.1"/>
    </source>
</evidence>
<organism evidence="1">
    <name type="scientific">Rhizophora mucronata</name>
    <name type="common">Asiatic mangrove</name>
    <dbReference type="NCBI Taxonomy" id="61149"/>
    <lineage>
        <taxon>Eukaryota</taxon>
        <taxon>Viridiplantae</taxon>
        <taxon>Streptophyta</taxon>
        <taxon>Embryophyta</taxon>
        <taxon>Tracheophyta</taxon>
        <taxon>Spermatophyta</taxon>
        <taxon>Magnoliopsida</taxon>
        <taxon>eudicotyledons</taxon>
        <taxon>Gunneridae</taxon>
        <taxon>Pentapetalae</taxon>
        <taxon>rosids</taxon>
        <taxon>fabids</taxon>
        <taxon>Malpighiales</taxon>
        <taxon>Rhizophoraceae</taxon>
        <taxon>Rhizophora</taxon>
    </lineage>
</organism>
<dbReference type="EMBL" id="GGEC01008996">
    <property type="protein sequence ID" value="MBW89479.1"/>
    <property type="molecule type" value="Transcribed_RNA"/>
</dbReference>
<accession>A0A2P2J7N7</accession>
<proteinExistence type="predicted"/>
<name>A0A2P2J7N7_RHIMU</name>
<dbReference type="AlphaFoldDB" id="A0A2P2J7N7"/>